<evidence type="ECO:0000256" key="10">
    <source>
        <dbReference type="SAM" id="Phobius"/>
    </source>
</evidence>
<dbReference type="InterPro" id="IPR000175">
    <property type="entry name" value="Na/ntran_symport"/>
</dbReference>
<evidence type="ECO:0000256" key="4">
    <source>
        <dbReference type="ARBA" id="ARBA00022989"/>
    </source>
</evidence>
<gene>
    <name evidence="11" type="ORF">LSH36_349g00029</name>
</gene>
<feature type="disulfide bond" evidence="7">
    <location>
        <begin position="131"/>
        <end position="141"/>
    </location>
</feature>
<evidence type="ECO:0000256" key="1">
    <source>
        <dbReference type="ARBA" id="ARBA00004141"/>
    </source>
</evidence>
<feature type="binding site" evidence="6">
    <location>
        <position position="46"/>
    </location>
    <ligand>
        <name>Na(+)</name>
        <dbReference type="ChEBI" id="CHEBI:29101"/>
        <label>1</label>
    </ligand>
</feature>
<keyword evidence="2 8" id="KW-0813">Transport</keyword>
<evidence type="ECO:0000256" key="7">
    <source>
        <dbReference type="PIRSR" id="PIRSR600175-2"/>
    </source>
</evidence>
<comment type="similarity">
    <text evidence="8">Belongs to the sodium:neurotransmitter symporter (SNF) (TC 2.A.22) family.</text>
</comment>
<evidence type="ECO:0000256" key="8">
    <source>
        <dbReference type="RuleBase" id="RU003732"/>
    </source>
</evidence>
<keyword evidence="7" id="KW-1015">Disulfide bond</keyword>
<dbReference type="PANTHER" id="PTHR11616">
    <property type="entry name" value="SODIUM/CHLORIDE DEPENDENT TRANSPORTER"/>
    <property type="match status" value="1"/>
</dbReference>
<name>A0AAD9N042_9ANNE</name>
<keyword evidence="6" id="KW-0479">Metal-binding</keyword>
<keyword evidence="3 8" id="KW-0812">Transmembrane</keyword>
<dbReference type="PROSITE" id="PS00610">
    <property type="entry name" value="NA_NEUROTRAN_SYMP_1"/>
    <property type="match status" value="1"/>
</dbReference>
<comment type="caution">
    <text evidence="11">The sequence shown here is derived from an EMBL/GenBank/DDBJ whole genome shotgun (WGS) entry which is preliminary data.</text>
</comment>
<keyword evidence="12" id="KW-1185">Reference proteome</keyword>
<dbReference type="PANTHER" id="PTHR11616:SF240">
    <property type="entry name" value="BLOATED TUBULES, ISOFORM B-RELATED"/>
    <property type="match status" value="1"/>
</dbReference>
<evidence type="ECO:0000313" key="12">
    <source>
        <dbReference type="Proteomes" id="UP001208570"/>
    </source>
</evidence>
<dbReference type="AlphaFoldDB" id="A0AAD9N042"/>
<dbReference type="InterPro" id="IPR037272">
    <property type="entry name" value="SNS_sf"/>
</dbReference>
<feature type="binding site" evidence="6">
    <location>
        <position position="39"/>
    </location>
    <ligand>
        <name>Na(+)</name>
        <dbReference type="ChEBI" id="CHEBI:29101"/>
        <label>1</label>
    </ligand>
</feature>
<reference evidence="11" key="1">
    <citation type="journal article" date="2023" name="Mol. Biol. Evol.">
        <title>Third-Generation Sequencing Reveals the Adaptive Role of the Epigenome in Three Deep-Sea Polychaetes.</title>
        <authorList>
            <person name="Perez M."/>
            <person name="Aroh O."/>
            <person name="Sun Y."/>
            <person name="Lan Y."/>
            <person name="Juniper S.K."/>
            <person name="Young C.R."/>
            <person name="Angers B."/>
            <person name="Qian P.Y."/>
        </authorList>
    </citation>
    <scope>NUCLEOTIDE SEQUENCE</scope>
    <source>
        <strain evidence="11">P08H-3</strain>
    </source>
</reference>
<proteinExistence type="inferred from homology"/>
<dbReference type="EMBL" id="JAODUP010000349">
    <property type="protein sequence ID" value="KAK2151825.1"/>
    <property type="molecule type" value="Genomic_DNA"/>
</dbReference>
<evidence type="ECO:0000256" key="3">
    <source>
        <dbReference type="ARBA" id="ARBA00022692"/>
    </source>
</evidence>
<feature type="compositionally biased region" description="Basic and acidic residues" evidence="9">
    <location>
        <begin position="1"/>
        <end position="12"/>
    </location>
</feature>
<dbReference type="SUPFAM" id="SSF161070">
    <property type="entry name" value="SNF-like"/>
    <property type="match status" value="1"/>
</dbReference>
<sequence length="264" mass="29486">MGNKQEKKSKQEEVEDNEVSGDDRGKWANPMEFILSCLGYAVGLGNVWRFPYLCYTNGGGAFLIPYAIMLTFVGLPVFFIELSVGQYCGGGPLTVFDASPLFRGDDSTAVWYNNICYNSTYLSQWDVTYPCNGSDPNSETCLSNTVKEGLKNLTAKRVGASEEYFNFGMLDRLETMDEAGEMKWQLVLILLLAWVLCYVCIIKGIKSSGKIVYFTATFPYVVIIILIVRGALLEGSLEGIKFYIIPKWEQLTKPKVFDPVGLLP</sequence>
<dbReference type="GO" id="GO:0015375">
    <property type="term" value="F:glycine:sodium symporter activity"/>
    <property type="evidence" value="ECO:0007669"/>
    <property type="project" value="TreeGrafter"/>
</dbReference>
<feature type="transmembrane region" description="Helical" evidence="10">
    <location>
        <begin position="186"/>
        <end position="205"/>
    </location>
</feature>
<evidence type="ECO:0000256" key="5">
    <source>
        <dbReference type="ARBA" id="ARBA00023136"/>
    </source>
</evidence>
<keyword evidence="6" id="KW-0915">Sodium</keyword>
<organism evidence="11 12">
    <name type="scientific">Paralvinella palmiformis</name>
    <dbReference type="NCBI Taxonomy" id="53620"/>
    <lineage>
        <taxon>Eukaryota</taxon>
        <taxon>Metazoa</taxon>
        <taxon>Spiralia</taxon>
        <taxon>Lophotrochozoa</taxon>
        <taxon>Annelida</taxon>
        <taxon>Polychaeta</taxon>
        <taxon>Sedentaria</taxon>
        <taxon>Canalipalpata</taxon>
        <taxon>Terebellida</taxon>
        <taxon>Terebelliformia</taxon>
        <taxon>Alvinellidae</taxon>
        <taxon>Paralvinella</taxon>
    </lineage>
</organism>
<feature type="binding site" evidence="6">
    <location>
        <position position="42"/>
    </location>
    <ligand>
        <name>Na(+)</name>
        <dbReference type="ChEBI" id="CHEBI:29101"/>
        <label>1</label>
    </ligand>
</feature>
<evidence type="ECO:0000256" key="6">
    <source>
        <dbReference type="PIRSR" id="PIRSR600175-1"/>
    </source>
</evidence>
<feature type="transmembrane region" description="Helical" evidence="10">
    <location>
        <begin position="211"/>
        <end position="232"/>
    </location>
</feature>
<comment type="subcellular location">
    <subcellularLocation>
        <location evidence="1">Membrane</location>
        <topology evidence="1">Multi-pass membrane protein</topology>
    </subcellularLocation>
</comment>
<dbReference type="PRINTS" id="PR00176">
    <property type="entry name" value="NANEUSMPORT"/>
</dbReference>
<evidence type="ECO:0000256" key="2">
    <source>
        <dbReference type="ARBA" id="ARBA00022448"/>
    </source>
</evidence>
<dbReference type="Pfam" id="PF00209">
    <property type="entry name" value="SNF"/>
    <property type="match status" value="1"/>
</dbReference>
<evidence type="ECO:0000313" key="11">
    <source>
        <dbReference type="EMBL" id="KAK2151825.1"/>
    </source>
</evidence>
<dbReference type="Proteomes" id="UP001208570">
    <property type="component" value="Unassembled WGS sequence"/>
</dbReference>
<evidence type="ECO:0000256" key="9">
    <source>
        <dbReference type="SAM" id="MobiDB-lite"/>
    </source>
</evidence>
<feature type="transmembrane region" description="Helical" evidence="10">
    <location>
        <begin position="62"/>
        <end position="80"/>
    </location>
</feature>
<feature type="region of interest" description="Disordered" evidence="9">
    <location>
        <begin position="1"/>
        <end position="23"/>
    </location>
</feature>
<keyword evidence="5 10" id="KW-0472">Membrane</keyword>
<keyword evidence="8" id="KW-0769">Symport</keyword>
<dbReference type="GO" id="GO:0005886">
    <property type="term" value="C:plasma membrane"/>
    <property type="evidence" value="ECO:0007669"/>
    <property type="project" value="TreeGrafter"/>
</dbReference>
<dbReference type="PROSITE" id="PS50267">
    <property type="entry name" value="NA_NEUROTRAN_SYMP_3"/>
    <property type="match status" value="1"/>
</dbReference>
<feature type="binding site" evidence="6">
    <location>
        <position position="41"/>
    </location>
    <ligand>
        <name>Na(+)</name>
        <dbReference type="ChEBI" id="CHEBI:29101"/>
        <label>1</label>
    </ligand>
</feature>
<keyword evidence="4 10" id="KW-1133">Transmembrane helix</keyword>
<protein>
    <recommendedName>
        <fullName evidence="8">Transporter</fullName>
    </recommendedName>
</protein>
<accession>A0AAD9N042</accession>
<dbReference type="GO" id="GO:0046872">
    <property type="term" value="F:metal ion binding"/>
    <property type="evidence" value="ECO:0007669"/>
    <property type="project" value="UniProtKB-KW"/>
</dbReference>